<reference evidence="2" key="1">
    <citation type="submission" date="2016-02" db="EMBL/GenBank/DDBJ databases">
        <authorList>
            <person name="Shin S.-K."/>
            <person name="Yi H."/>
            <person name="Kim E."/>
        </authorList>
    </citation>
    <scope>NUCLEOTIDE SEQUENCE [LARGE SCALE GENOMIC DNA]</scope>
    <source>
        <strain evidence="2">LPB0003</strain>
    </source>
</reference>
<dbReference type="AlphaFoldDB" id="A0A1B8U2A2"/>
<proteinExistence type="predicted"/>
<dbReference type="CDD" id="cd00085">
    <property type="entry name" value="HNHc"/>
    <property type="match status" value="1"/>
</dbReference>
<dbReference type="Gene3D" id="1.10.30.50">
    <property type="match status" value="1"/>
</dbReference>
<evidence type="ECO:0000313" key="1">
    <source>
        <dbReference type="EMBL" id="OBY65972.1"/>
    </source>
</evidence>
<dbReference type="Proteomes" id="UP000092584">
    <property type="component" value="Unassembled WGS sequence"/>
</dbReference>
<keyword evidence="2" id="KW-1185">Reference proteome</keyword>
<comment type="caution">
    <text evidence="1">The sequence shown here is derived from an EMBL/GenBank/DDBJ whole genome shotgun (WGS) entry which is preliminary data.</text>
</comment>
<dbReference type="InterPro" id="IPR003615">
    <property type="entry name" value="HNH_nuc"/>
</dbReference>
<sequence length="377" mass="44342">MRNINMSRTKFDNITRSALWSSYNNICFYCTRPLDWKDLHIEHIIPEYFSENENEFNKLKIEYNLNQKFSINDLVNLVPTHSKCNQRKSNTLFPKETILYYFGLTINKKSKIESEIEKIKKRKNRGQIISKLQSALSTNLISQKELKKILIQAEENNWNIKELKLPFGIEFLDEVYDTFYFNTDYTVLENKQLVISSDNYLELSNYDNLKMNVSTLNEWKNATKQGFYPLTTYAIKLSSHFTFLDELISILEIAKMPKVSFISEPWFDIENLDILSPNILHDFENKLEEYSKKDYSIGDLVKKGIVKANKSNPYQLSLEFNGMETSFIEQFRADFNNDGIEDIFIRGWTRAIGGTLGYGFTTIFTKYSEKHLIEEIK</sequence>
<evidence type="ECO:0000313" key="2">
    <source>
        <dbReference type="Proteomes" id="UP000092584"/>
    </source>
</evidence>
<organism evidence="1 2">
    <name type="scientific">Polaribacter vadi</name>
    <dbReference type="NCBI Taxonomy" id="1774273"/>
    <lineage>
        <taxon>Bacteria</taxon>
        <taxon>Pseudomonadati</taxon>
        <taxon>Bacteroidota</taxon>
        <taxon>Flavobacteriia</taxon>
        <taxon>Flavobacteriales</taxon>
        <taxon>Flavobacteriaceae</taxon>
    </lineage>
</organism>
<protein>
    <submittedName>
        <fullName evidence="1">Uncharacterized protein</fullName>
    </submittedName>
</protein>
<accession>A0A1B8U2A2</accession>
<gene>
    <name evidence="1" type="ORF">LPB3_02080</name>
</gene>
<dbReference type="EMBL" id="LSFM01000009">
    <property type="protein sequence ID" value="OBY65972.1"/>
    <property type="molecule type" value="Genomic_DNA"/>
</dbReference>
<name>A0A1B8U2A2_9FLAO</name>